<reference evidence="4" key="1">
    <citation type="submission" date="2022-11" db="UniProtKB">
        <authorList>
            <consortium name="WormBaseParasite"/>
        </authorList>
    </citation>
    <scope>IDENTIFICATION</scope>
</reference>
<dbReference type="Proteomes" id="UP000887577">
    <property type="component" value="Unplaced"/>
</dbReference>
<feature type="compositionally biased region" description="Polar residues" evidence="1">
    <location>
        <begin position="59"/>
        <end position="69"/>
    </location>
</feature>
<dbReference type="Pfam" id="PF25234">
    <property type="entry name" value="Periphilin_C"/>
    <property type="match status" value="1"/>
</dbReference>
<dbReference type="AlphaFoldDB" id="A0A914YB94"/>
<accession>A0A914YB94</accession>
<feature type="region of interest" description="Disordered" evidence="1">
    <location>
        <begin position="1"/>
        <end position="72"/>
    </location>
</feature>
<protein>
    <recommendedName>
        <fullName evidence="2">Periphilin-1 C-terminal domain-containing protein</fullName>
    </recommendedName>
</protein>
<proteinExistence type="predicted"/>
<feature type="compositionally biased region" description="Low complexity" evidence="1">
    <location>
        <begin position="30"/>
        <end position="44"/>
    </location>
</feature>
<name>A0A914YB94_9BILA</name>
<organism evidence="3 4">
    <name type="scientific">Panagrolaimus superbus</name>
    <dbReference type="NCBI Taxonomy" id="310955"/>
    <lineage>
        <taxon>Eukaryota</taxon>
        <taxon>Metazoa</taxon>
        <taxon>Ecdysozoa</taxon>
        <taxon>Nematoda</taxon>
        <taxon>Chromadorea</taxon>
        <taxon>Rhabditida</taxon>
        <taxon>Tylenchina</taxon>
        <taxon>Panagrolaimomorpha</taxon>
        <taxon>Panagrolaimoidea</taxon>
        <taxon>Panagrolaimidae</taxon>
        <taxon>Panagrolaimus</taxon>
    </lineage>
</organism>
<evidence type="ECO:0000256" key="1">
    <source>
        <dbReference type="SAM" id="MobiDB-lite"/>
    </source>
</evidence>
<feature type="domain" description="Periphilin-1 C-terminal" evidence="2">
    <location>
        <begin position="156"/>
        <end position="213"/>
    </location>
</feature>
<dbReference type="WBParaSite" id="PSU_v2.g17480.t1">
    <property type="protein sequence ID" value="PSU_v2.g17480.t1"/>
    <property type="gene ID" value="PSU_v2.g17480"/>
</dbReference>
<feature type="region of interest" description="Disordered" evidence="1">
    <location>
        <begin position="87"/>
        <end position="107"/>
    </location>
</feature>
<evidence type="ECO:0000313" key="4">
    <source>
        <dbReference type="WBParaSite" id="PSU_v2.g17480.t1"/>
    </source>
</evidence>
<evidence type="ECO:0000313" key="3">
    <source>
        <dbReference type="Proteomes" id="UP000887577"/>
    </source>
</evidence>
<evidence type="ECO:0000259" key="2">
    <source>
        <dbReference type="Pfam" id="PF25234"/>
    </source>
</evidence>
<keyword evidence="3" id="KW-1185">Reference proteome</keyword>
<sequence length="225" mass="25410">MSPPNQPSTHKLHSKSDDDEIQILDEIPPKTRTTSSKTPQRTTKFPSSRSVRVGAVISKQPTPAVTSNPYPRVDYSISKKSVTHGHVIDPLDFSDTSEKSSEDGSTPLNPFSAARIFAVKNLKYQGDTSPLQYLPLSFEEARKEKLSKLSPADNLRVKQREIELQKAFKDDCATQGYFAHCFINKNKNLEKSLQNVLNETLKDLESKYMRELDIYTDLFITKSTN</sequence>
<dbReference type="InterPro" id="IPR057603">
    <property type="entry name" value="Periphilin-1_C"/>
</dbReference>